<dbReference type="InterPro" id="IPR011234">
    <property type="entry name" value="Fumarylacetoacetase-like_C"/>
</dbReference>
<evidence type="ECO:0000256" key="2">
    <source>
        <dbReference type="ARBA" id="ARBA00022723"/>
    </source>
</evidence>
<proteinExistence type="inferred from homology"/>
<dbReference type="InterPro" id="IPR051121">
    <property type="entry name" value="FAH"/>
</dbReference>
<dbReference type="PANTHER" id="PTHR42796">
    <property type="entry name" value="FUMARYLACETOACETATE HYDROLASE DOMAIN-CONTAINING PROTEIN 2A-RELATED"/>
    <property type="match status" value="1"/>
</dbReference>
<dbReference type="PANTHER" id="PTHR42796:SF4">
    <property type="entry name" value="FUMARYLACETOACETATE HYDROLASE DOMAIN-CONTAINING PROTEIN 2A"/>
    <property type="match status" value="1"/>
</dbReference>
<name>A0A0C3A3J2_RHOER</name>
<protein>
    <submittedName>
        <fullName evidence="4">2-hydroxyhepta-2,4-diene-1,7-dioate isomerase</fullName>
    </submittedName>
</protein>
<accession>A0A0C3A3J2</accession>
<dbReference type="Gene3D" id="3.90.850.10">
    <property type="entry name" value="Fumarylacetoacetase-like, C-terminal domain"/>
    <property type="match status" value="1"/>
</dbReference>
<evidence type="ECO:0000313" key="5">
    <source>
        <dbReference type="Proteomes" id="UP000325576"/>
    </source>
</evidence>
<gene>
    <name evidence="4" type="ORF">BS297_03640</name>
</gene>
<organism evidence="4 5">
    <name type="scientific">Rhodococcus erythropolis</name>
    <name type="common">Arthrobacter picolinophilus</name>
    <dbReference type="NCBI Taxonomy" id="1833"/>
    <lineage>
        <taxon>Bacteria</taxon>
        <taxon>Bacillati</taxon>
        <taxon>Actinomycetota</taxon>
        <taxon>Actinomycetes</taxon>
        <taxon>Mycobacteriales</taxon>
        <taxon>Nocardiaceae</taxon>
        <taxon>Rhodococcus</taxon>
        <taxon>Rhodococcus erythropolis group</taxon>
    </lineage>
</organism>
<sequence>MQLLTVRLSDGQTSAAVMTPGGARLIASPDVGALLGEGQKSELVSRAADSGKKVNLDQVQVMSVVPNPRKILCCGLNYRAHVREMNREEPAFPTLFAKFADTLTGPHDDVVLPEYATDVDWEAELAVVVGANLRNADVDEARRGIAGYTVANDISVRSWQRRTLQWLQGKAFDATTPLGPVLVTPDEFDPASAATITCTVDGRLVQAGTTDDLVFNPAELLSYISQFTKLAPGDVVLTGTPGGVGAGMTPPTFLGNGAVVEVEIQGIGKLSNTVRLG</sequence>
<dbReference type="FunFam" id="3.90.850.10:FF:000002">
    <property type="entry name" value="2-hydroxyhepta-2,4-diene-1,7-dioate isomerase"/>
    <property type="match status" value="1"/>
</dbReference>
<comment type="caution">
    <text evidence="4">The sequence shown here is derived from an EMBL/GenBank/DDBJ whole genome shotgun (WGS) entry which is preliminary data.</text>
</comment>
<dbReference type="Proteomes" id="UP000325576">
    <property type="component" value="Unassembled WGS sequence"/>
</dbReference>
<keyword evidence="4" id="KW-0413">Isomerase</keyword>
<dbReference type="GO" id="GO:0019752">
    <property type="term" value="P:carboxylic acid metabolic process"/>
    <property type="evidence" value="ECO:0007669"/>
    <property type="project" value="UniProtKB-ARBA"/>
</dbReference>
<dbReference type="GO" id="GO:0046872">
    <property type="term" value="F:metal ion binding"/>
    <property type="evidence" value="ECO:0007669"/>
    <property type="project" value="UniProtKB-KW"/>
</dbReference>
<dbReference type="EMBL" id="MRBO01000132">
    <property type="protein sequence ID" value="KAB2586755.1"/>
    <property type="molecule type" value="Genomic_DNA"/>
</dbReference>
<feature type="domain" description="Fumarylacetoacetase-like C-terminal" evidence="3">
    <location>
        <begin position="70"/>
        <end position="275"/>
    </location>
</feature>
<reference evidence="4 5" key="1">
    <citation type="journal article" date="2017" name="Poromechanics V (2013)">
        <title>Genomic Characterization of the Arsenic-Tolerant Actinobacterium, &lt;i&gt;Rhodococcus erythropolis&lt;/i&gt; S43.</title>
        <authorList>
            <person name="Retamal-Morales G."/>
            <person name="Mehnert M."/>
            <person name="Schwabe R."/>
            <person name="Tischler D."/>
            <person name="Schloemann M."/>
            <person name="Levican G.J."/>
        </authorList>
    </citation>
    <scope>NUCLEOTIDE SEQUENCE [LARGE SCALE GENOMIC DNA]</scope>
    <source>
        <strain evidence="4 5">S43</strain>
    </source>
</reference>
<evidence type="ECO:0000256" key="1">
    <source>
        <dbReference type="ARBA" id="ARBA00010211"/>
    </source>
</evidence>
<dbReference type="AlphaFoldDB" id="A0A0C3A3J2"/>
<keyword evidence="2" id="KW-0479">Metal-binding</keyword>
<evidence type="ECO:0000259" key="3">
    <source>
        <dbReference type="Pfam" id="PF01557"/>
    </source>
</evidence>
<dbReference type="InterPro" id="IPR036663">
    <property type="entry name" value="Fumarylacetoacetase_C_sf"/>
</dbReference>
<comment type="similarity">
    <text evidence="1">Belongs to the FAH family.</text>
</comment>
<dbReference type="Pfam" id="PF01557">
    <property type="entry name" value="FAA_hydrolase"/>
    <property type="match status" value="1"/>
</dbReference>
<dbReference type="SUPFAM" id="SSF56529">
    <property type="entry name" value="FAH"/>
    <property type="match status" value="1"/>
</dbReference>
<evidence type="ECO:0000313" key="4">
    <source>
        <dbReference type="EMBL" id="KAB2586755.1"/>
    </source>
</evidence>
<dbReference type="GO" id="GO:0016853">
    <property type="term" value="F:isomerase activity"/>
    <property type="evidence" value="ECO:0007669"/>
    <property type="project" value="UniProtKB-KW"/>
</dbReference>